<feature type="compositionally biased region" description="Polar residues" evidence="1">
    <location>
        <begin position="414"/>
        <end position="426"/>
    </location>
</feature>
<name>A0AA39UZX7_9LECA</name>
<comment type="caution">
    <text evidence="2">The sequence shown here is derived from an EMBL/GenBank/DDBJ whole genome shotgun (WGS) entry which is preliminary data.</text>
</comment>
<organism evidence="2 3">
    <name type="scientific">Cladonia borealis</name>
    <dbReference type="NCBI Taxonomy" id="184061"/>
    <lineage>
        <taxon>Eukaryota</taxon>
        <taxon>Fungi</taxon>
        <taxon>Dikarya</taxon>
        <taxon>Ascomycota</taxon>
        <taxon>Pezizomycotina</taxon>
        <taxon>Lecanoromycetes</taxon>
        <taxon>OSLEUM clade</taxon>
        <taxon>Lecanoromycetidae</taxon>
        <taxon>Lecanorales</taxon>
        <taxon>Lecanorineae</taxon>
        <taxon>Cladoniaceae</taxon>
        <taxon>Cladonia</taxon>
    </lineage>
</organism>
<dbReference type="Proteomes" id="UP001166286">
    <property type="component" value="Unassembled WGS sequence"/>
</dbReference>
<protein>
    <submittedName>
        <fullName evidence="2">Uncharacterized protein</fullName>
    </submittedName>
</protein>
<evidence type="ECO:0000313" key="2">
    <source>
        <dbReference type="EMBL" id="KAK0510252.1"/>
    </source>
</evidence>
<evidence type="ECO:0000256" key="1">
    <source>
        <dbReference type="SAM" id="MobiDB-lite"/>
    </source>
</evidence>
<proteinExistence type="predicted"/>
<sequence>MSALTREICFELGYHEEIDDLPSRGPPKLLLDDLEFFAENRPFSESGESLSAAYLAAKPAGLKHKLPENASQFARMLSWPRDRLFITNLVSQLFTYVMESRPSQNHIIDLTGDEVSEIEEAGVPVLAHYDHDRIEYRPSPIVTSETAGPITRLYLRDAAMISSLQTAGFTEPFPVTALNEEDLIQVLERWITSHPDEQPPASTALLKAYCGRTFHYAKELTYVSTSEPVWVERVKISASHMAFFLMDDEGSCMLVNANSSNNHEWRGYHGWLGADLGFTLQTIAQTGSAVKWQPEVMIEDFQAEDIGDGGLAEMPHPSELIGEEQRIEKTVSIPPRTTEAERLVTIKKEPSRTSTRQAAMRCNQLERQTDEERWRYETPPLSSLDAVKKRRWPRQYVSPPPIPQPQKRLRGPKSSVSQNSRPQRCSTPVLISVGRAGEKPRKRAPRKTGPNKNPDRKTADTPQLPMSPVSPFYLSSINRAMPEPAPKTNIILHFFLQRKELGALPTPLAQCESTDQFFNHAKEAWGFLTSRDGVSEMAAVSVEVEGVEWPMIIPWRDPLAHQWMMETIAKAAVGRFCDLHVQVKCITK</sequence>
<reference evidence="2" key="1">
    <citation type="submission" date="2023-03" db="EMBL/GenBank/DDBJ databases">
        <title>Complete genome of Cladonia borealis.</title>
        <authorList>
            <person name="Park H."/>
        </authorList>
    </citation>
    <scope>NUCLEOTIDE SEQUENCE</scope>
    <source>
        <strain evidence="2">ANT050790</strain>
    </source>
</reference>
<accession>A0AA39UZX7</accession>
<dbReference type="AlphaFoldDB" id="A0AA39UZX7"/>
<gene>
    <name evidence="2" type="ORF">JMJ35_007646</name>
</gene>
<feature type="region of interest" description="Disordered" evidence="1">
    <location>
        <begin position="392"/>
        <end position="467"/>
    </location>
</feature>
<keyword evidence="3" id="KW-1185">Reference proteome</keyword>
<dbReference type="EMBL" id="JAFEKC020000017">
    <property type="protein sequence ID" value="KAK0510252.1"/>
    <property type="molecule type" value="Genomic_DNA"/>
</dbReference>
<evidence type="ECO:0000313" key="3">
    <source>
        <dbReference type="Proteomes" id="UP001166286"/>
    </source>
</evidence>